<evidence type="ECO:0000313" key="1">
    <source>
        <dbReference type="EMBL" id="SFV31381.1"/>
    </source>
</evidence>
<dbReference type="EMBL" id="FPCK01000001">
    <property type="protein sequence ID" value="SFV31381.1"/>
    <property type="molecule type" value="Genomic_DNA"/>
</dbReference>
<protein>
    <submittedName>
        <fullName evidence="1">Uncharacterized protein</fullName>
    </submittedName>
</protein>
<proteinExistence type="predicted"/>
<evidence type="ECO:0000313" key="2">
    <source>
        <dbReference type="Proteomes" id="UP000199074"/>
    </source>
</evidence>
<sequence length="582" mass="62488">MVVIKFAGFTGEQPRIIPRLLPDSGAQSAVDVRLDDGGLTPMRRSKRTAKLASSGQKTIFRHGSAWLSWPGIVHAVPGPVATDRLYFTGDGAPKMRVGENTYPLGVPHPTGALTATLAGTGAGDVQTRTYVYTWVTEYGEESEPSPPAASVDWKPGNTVTLSGFAAPPAGRGIIKQRIYRTQTGRAAGTYLYFIAERNATAANFNDAIPVDAFNEPLRTADWNAPPDNLQGLITVANGIMAAFVGKDLYFCEPFHPHAWPEKYILTMDYEIVALAATQTSIMVVTKGTPYIVAGAHPDSMQQVKLEANLPCINARGCIDLGFAFCYPSKEGLVAIRADGSVGLVSGALFNTEEWQRLSPQTMVAGQMSGRYVAFYDTIDDDDFRRAGALFIDVGQQPFLIRSSAIASATFYDVEKSELHYLATGSTDIVQLDPLDAPRANMYWKSKPFVLGAPDTFGAILIDTDVRLSGNEEAEAQAELDAAIAENEARIANGTHKGPINASVLNDVPLAGHELVPLPTFEPSLVIGVYADGKRVASISATGRPVRLPAGFLARTWEIDVSGTIKVAQVAIGRTVEELRGVV</sequence>
<name>A0A1I7N9S1_9HYPH</name>
<dbReference type="AlphaFoldDB" id="A0A1I7N9S1"/>
<accession>A0A1I7N9S1</accession>
<keyword evidence="2" id="KW-1185">Reference proteome</keyword>
<dbReference type="RefSeq" id="WP_092422501.1">
    <property type="nucleotide sequence ID" value="NZ_FPCK01000001.1"/>
</dbReference>
<gene>
    <name evidence="1" type="ORF">SAMN05216456_1323</name>
</gene>
<organism evidence="1 2">
    <name type="scientific">Devosia crocina</name>
    <dbReference type="NCBI Taxonomy" id="429728"/>
    <lineage>
        <taxon>Bacteria</taxon>
        <taxon>Pseudomonadati</taxon>
        <taxon>Pseudomonadota</taxon>
        <taxon>Alphaproteobacteria</taxon>
        <taxon>Hyphomicrobiales</taxon>
        <taxon>Devosiaceae</taxon>
        <taxon>Devosia</taxon>
    </lineage>
</organism>
<dbReference type="OrthoDB" id="8871616at2"/>
<dbReference type="Proteomes" id="UP000199074">
    <property type="component" value="Unassembled WGS sequence"/>
</dbReference>
<dbReference type="STRING" id="429728.SAMN05216456_1323"/>
<reference evidence="1 2" key="1">
    <citation type="submission" date="2016-10" db="EMBL/GenBank/DDBJ databases">
        <authorList>
            <person name="de Groot N.N."/>
        </authorList>
    </citation>
    <scope>NUCLEOTIDE SEQUENCE [LARGE SCALE GENOMIC DNA]</scope>
    <source>
        <strain evidence="1 2">IPL20</strain>
    </source>
</reference>